<dbReference type="InterPro" id="IPR046348">
    <property type="entry name" value="SIS_dom_sf"/>
</dbReference>
<gene>
    <name evidence="2" type="ORF">MM415B00358_0033</name>
</gene>
<dbReference type="Pfam" id="PF13580">
    <property type="entry name" value="SIS_2"/>
    <property type="match status" value="1"/>
</dbReference>
<dbReference type="PROSITE" id="PS51464">
    <property type="entry name" value="SIS"/>
    <property type="match status" value="1"/>
</dbReference>
<evidence type="ECO:0000259" key="1">
    <source>
        <dbReference type="PROSITE" id="PS51464"/>
    </source>
</evidence>
<evidence type="ECO:0000313" key="2">
    <source>
        <dbReference type="EMBL" id="QJA66271.1"/>
    </source>
</evidence>
<dbReference type="PANTHER" id="PTHR30390">
    <property type="entry name" value="SEDOHEPTULOSE 7-PHOSPHATE ISOMERASE / DNAA INITIATOR-ASSOCIATING FACTOR FOR REPLICATION INITIATION"/>
    <property type="match status" value="1"/>
</dbReference>
<dbReference type="InterPro" id="IPR035461">
    <property type="entry name" value="GmhA/DiaA"/>
</dbReference>
<dbReference type="EMBL" id="MT141552">
    <property type="protein sequence ID" value="QJA66271.1"/>
    <property type="molecule type" value="Genomic_DNA"/>
</dbReference>
<name>A0A6M3JBB1_9ZZZZ</name>
<feature type="domain" description="SIS" evidence="1">
    <location>
        <begin position="31"/>
        <end position="205"/>
    </location>
</feature>
<organism evidence="2">
    <name type="scientific">viral metagenome</name>
    <dbReference type="NCBI Taxonomy" id="1070528"/>
    <lineage>
        <taxon>unclassified sequences</taxon>
        <taxon>metagenomes</taxon>
        <taxon>organismal metagenomes</taxon>
    </lineage>
</organism>
<accession>A0A6M3JBB1</accession>
<protein>
    <submittedName>
        <fullName evidence="2">Putative SIS domain-containing protein</fullName>
    </submittedName>
</protein>
<reference evidence="2" key="1">
    <citation type="submission" date="2020-03" db="EMBL/GenBank/DDBJ databases">
        <title>The deep terrestrial virosphere.</title>
        <authorList>
            <person name="Holmfeldt K."/>
            <person name="Nilsson E."/>
            <person name="Simone D."/>
            <person name="Lopez-Fernandez M."/>
            <person name="Wu X."/>
            <person name="de Brujin I."/>
            <person name="Lundin D."/>
            <person name="Andersson A."/>
            <person name="Bertilsson S."/>
            <person name="Dopson M."/>
        </authorList>
    </citation>
    <scope>NUCLEOTIDE SEQUENCE</scope>
    <source>
        <strain evidence="2">MM415B00358</strain>
    </source>
</reference>
<dbReference type="GO" id="GO:1901135">
    <property type="term" value="P:carbohydrate derivative metabolic process"/>
    <property type="evidence" value="ECO:0007669"/>
    <property type="project" value="InterPro"/>
</dbReference>
<proteinExistence type="predicted"/>
<dbReference type="InterPro" id="IPR050099">
    <property type="entry name" value="SIS_GmhA/DiaA_subfam"/>
</dbReference>
<dbReference type="GO" id="GO:0097367">
    <property type="term" value="F:carbohydrate derivative binding"/>
    <property type="evidence" value="ECO:0007669"/>
    <property type="project" value="InterPro"/>
</dbReference>
<dbReference type="PANTHER" id="PTHR30390:SF8">
    <property type="entry name" value="SUGAR ISOMERASE (SIS)"/>
    <property type="match status" value="1"/>
</dbReference>
<dbReference type="SUPFAM" id="SSF53697">
    <property type="entry name" value="SIS domain"/>
    <property type="match status" value="1"/>
</dbReference>
<dbReference type="Gene3D" id="3.40.50.10490">
    <property type="entry name" value="Glucose-6-phosphate isomerase like protein, domain 1"/>
    <property type="match status" value="1"/>
</dbReference>
<dbReference type="InterPro" id="IPR001347">
    <property type="entry name" value="SIS_dom"/>
</dbReference>
<dbReference type="AlphaFoldDB" id="A0A6M3JBB1"/>
<sequence>MRIDTLVETYLKEQRGINFPIGEVARLVRAVIDTWKNMGRVFIFGNGGGASIADHFASDLAVHPFVSDDKHKTINKERMEVHCLNESMGLLTRLGNDLGYENIFVDQLKNYSYLNEDDLVIAFSVSGNSPNILKALEYASKEGVTTACIGKGGKAKDIVDISVEIKGASTFPGQVGANENYFHVEDLQGSIAHMITGLLKGVVNERT</sequence>
<dbReference type="CDD" id="cd05006">
    <property type="entry name" value="SIS_GmhA"/>
    <property type="match status" value="1"/>
</dbReference>